<feature type="chain" id="PRO_5045612231" description="Secreted protein" evidence="1">
    <location>
        <begin position="26"/>
        <end position="100"/>
    </location>
</feature>
<dbReference type="EMBL" id="JBHLZU010000007">
    <property type="protein sequence ID" value="MFB9904165.1"/>
    <property type="molecule type" value="Genomic_DNA"/>
</dbReference>
<proteinExistence type="predicted"/>
<dbReference type="Proteomes" id="UP001589693">
    <property type="component" value="Unassembled WGS sequence"/>
</dbReference>
<protein>
    <recommendedName>
        <fullName evidence="4">Secreted protein</fullName>
    </recommendedName>
</protein>
<evidence type="ECO:0008006" key="4">
    <source>
        <dbReference type="Google" id="ProtNLM"/>
    </source>
</evidence>
<dbReference type="RefSeq" id="WP_377851327.1">
    <property type="nucleotide sequence ID" value="NZ_JBHLZU010000007.1"/>
</dbReference>
<accession>A0ABV5ZTE6</accession>
<feature type="signal peptide" evidence="1">
    <location>
        <begin position="1"/>
        <end position="25"/>
    </location>
</feature>
<evidence type="ECO:0000313" key="3">
    <source>
        <dbReference type="Proteomes" id="UP001589693"/>
    </source>
</evidence>
<sequence>MNQKRMAVVGLVSAVLAIGTGAAGAGTAVAAPHTTPAPGVTCQGLRCDNTNNRAVTITGTFLCPQTRYFKAKLKPSSLTYVPNPTCPNGRPGVRAFFPDM</sequence>
<organism evidence="2 3">
    <name type="scientific">Allokutzneria oryzae</name>
    <dbReference type="NCBI Taxonomy" id="1378989"/>
    <lineage>
        <taxon>Bacteria</taxon>
        <taxon>Bacillati</taxon>
        <taxon>Actinomycetota</taxon>
        <taxon>Actinomycetes</taxon>
        <taxon>Pseudonocardiales</taxon>
        <taxon>Pseudonocardiaceae</taxon>
        <taxon>Allokutzneria</taxon>
    </lineage>
</organism>
<name>A0ABV5ZTE6_9PSEU</name>
<reference evidence="2 3" key="1">
    <citation type="submission" date="2024-09" db="EMBL/GenBank/DDBJ databases">
        <authorList>
            <person name="Sun Q."/>
            <person name="Mori K."/>
        </authorList>
    </citation>
    <scope>NUCLEOTIDE SEQUENCE [LARGE SCALE GENOMIC DNA]</scope>
    <source>
        <strain evidence="2 3">TBRC 7907</strain>
    </source>
</reference>
<evidence type="ECO:0000256" key="1">
    <source>
        <dbReference type="SAM" id="SignalP"/>
    </source>
</evidence>
<keyword evidence="1" id="KW-0732">Signal</keyword>
<gene>
    <name evidence="2" type="ORF">ACFFQA_09445</name>
</gene>
<comment type="caution">
    <text evidence="2">The sequence shown here is derived from an EMBL/GenBank/DDBJ whole genome shotgun (WGS) entry which is preliminary data.</text>
</comment>
<evidence type="ECO:0000313" key="2">
    <source>
        <dbReference type="EMBL" id="MFB9904165.1"/>
    </source>
</evidence>
<keyword evidence="3" id="KW-1185">Reference proteome</keyword>